<keyword evidence="6" id="KW-0547">Nucleotide-binding</keyword>
<dbReference type="InterPro" id="IPR036097">
    <property type="entry name" value="HisK_dim/P_sf"/>
</dbReference>
<evidence type="ECO:0000256" key="6">
    <source>
        <dbReference type="ARBA" id="ARBA00022741"/>
    </source>
</evidence>
<dbReference type="SMART" id="SM00091">
    <property type="entry name" value="PAS"/>
    <property type="match status" value="3"/>
</dbReference>
<dbReference type="EMBL" id="CP001614">
    <property type="protein sequence ID" value="ACR14153.1"/>
    <property type="molecule type" value="Genomic_DNA"/>
</dbReference>
<dbReference type="NCBIfam" id="TIGR00229">
    <property type="entry name" value="sensory_box"/>
    <property type="match status" value="2"/>
</dbReference>
<reference evidence="17 18" key="1">
    <citation type="journal article" date="2009" name="PLoS ONE">
        <title>The complete genome of Teredinibacter turnerae T7901: an intracellular endosymbiont of marine wood-boring bivalves (shipworms).</title>
        <authorList>
            <person name="Yang J.C."/>
            <person name="Madupu R."/>
            <person name="Durkin A.S."/>
            <person name="Ekborg N.A."/>
            <person name="Pedamallu C.S."/>
            <person name="Hostetler J.B."/>
            <person name="Radune D."/>
            <person name="Toms B.S."/>
            <person name="Henrissat B."/>
            <person name="Coutinho P.M."/>
            <person name="Schwarz S."/>
            <person name="Field L."/>
            <person name="Trindade-Silva A.E."/>
            <person name="Soares C.A.G."/>
            <person name="Elshahawi S."/>
            <person name="Hanora A."/>
            <person name="Schmidt E.W."/>
            <person name="Haygood M.G."/>
            <person name="Posfai J."/>
            <person name="Benner J."/>
            <person name="Madinger C."/>
            <person name="Nove J."/>
            <person name="Anton B."/>
            <person name="Chaudhary K."/>
            <person name="Foster J."/>
            <person name="Holman A."/>
            <person name="Kumar S."/>
            <person name="Lessard P.A."/>
            <person name="Luyten Y.A."/>
            <person name="Slatko B."/>
            <person name="Wood N."/>
            <person name="Wu B."/>
            <person name="Teplitski M."/>
            <person name="Mougous J.D."/>
            <person name="Ward N."/>
            <person name="Eisen J.A."/>
            <person name="Badger J.H."/>
            <person name="Distel D.L."/>
        </authorList>
    </citation>
    <scope>NUCLEOTIDE SEQUENCE [LARGE SCALE GENOMIC DNA]</scope>
    <source>
        <strain evidence="18">ATCC 39867 / T7901</strain>
    </source>
</reference>
<keyword evidence="8" id="KW-0067">ATP-binding</keyword>
<dbReference type="InterPro" id="IPR001610">
    <property type="entry name" value="PAC"/>
</dbReference>
<dbReference type="SMART" id="SM00086">
    <property type="entry name" value="PAC"/>
    <property type="match status" value="3"/>
</dbReference>
<dbReference type="PROSITE" id="PS50110">
    <property type="entry name" value="RESPONSE_REGULATORY"/>
    <property type="match status" value="1"/>
</dbReference>
<dbReference type="STRING" id="377629.TERTU_0132"/>
<dbReference type="Pfam" id="PF02518">
    <property type="entry name" value="HATPase_c"/>
    <property type="match status" value="1"/>
</dbReference>
<dbReference type="SMART" id="SM00448">
    <property type="entry name" value="REC"/>
    <property type="match status" value="1"/>
</dbReference>
<dbReference type="GO" id="GO:0009927">
    <property type="term" value="F:histidine phosphotransfer kinase activity"/>
    <property type="evidence" value="ECO:0007669"/>
    <property type="project" value="TreeGrafter"/>
</dbReference>
<evidence type="ECO:0000256" key="4">
    <source>
        <dbReference type="ARBA" id="ARBA00022553"/>
    </source>
</evidence>
<dbReference type="Gene3D" id="3.40.50.2300">
    <property type="match status" value="1"/>
</dbReference>
<dbReference type="Pfam" id="PF00512">
    <property type="entry name" value="HisKA"/>
    <property type="match status" value="1"/>
</dbReference>
<evidence type="ECO:0000256" key="3">
    <source>
        <dbReference type="ARBA" id="ARBA00012438"/>
    </source>
</evidence>
<evidence type="ECO:0000259" key="16">
    <source>
        <dbReference type="PROSITE" id="PS50113"/>
    </source>
</evidence>
<dbReference type="InterPro" id="IPR013656">
    <property type="entry name" value="PAS_4"/>
</dbReference>
<evidence type="ECO:0000256" key="9">
    <source>
        <dbReference type="ARBA" id="ARBA00023012"/>
    </source>
</evidence>
<dbReference type="Gene3D" id="3.30.450.20">
    <property type="entry name" value="PAS domain"/>
    <property type="match status" value="3"/>
</dbReference>
<evidence type="ECO:0000313" key="17">
    <source>
        <dbReference type="EMBL" id="ACR14153.1"/>
    </source>
</evidence>
<dbReference type="RefSeq" id="WP_015820269.1">
    <property type="nucleotide sequence ID" value="NC_012997.1"/>
</dbReference>
<evidence type="ECO:0000256" key="12">
    <source>
        <dbReference type="SAM" id="Phobius"/>
    </source>
</evidence>
<evidence type="ECO:0000313" key="18">
    <source>
        <dbReference type="Proteomes" id="UP000009080"/>
    </source>
</evidence>
<dbReference type="InterPro" id="IPR004358">
    <property type="entry name" value="Sig_transdc_His_kin-like_C"/>
</dbReference>
<dbReference type="KEGG" id="ttu:TERTU_0132"/>
<keyword evidence="12" id="KW-0812">Transmembrane</keyword>
<dbReference type="EC" id="2.7.13.3" evidence="3"/>
<comment type="subcellular location">
    <subcellularLocation>
        <location evidence="2">Membrane</location>
    </subcellularLocation>
</comment>
<dbReference type="SUPFAM" id="SSF47384">
    <property type="entry name" value="Homodimeric domain of signal transducing histidine kinase"/>
    <property type="match status" value="1"/>
</dbReference>
<feature type="domain" description="Histidine kinase" evidence="13">
    <location>
        <begin position="630"/>
        <end position="846"/>
    </location>
</feature>
<feature type="domain" description="PAC" evidence="16">
    <location>
        <begin position="303"/>
        <end position="356"/>
    </location>
</feature>
<evidence type="ECO:0000259" key="15">
    <source>
        <dbReference type="PROSITE" id="PS50112"/>
    </source>
</evidence>
<keyword evidence="9" id="KW-0902">Two-component regulatory system</keyword>
<dbReference type="Proteomes" id="UP000009080">
    <property type="component" value="Chromosome"/>
</dbReference>
<dbReference type="Pfam" id="PF00072">
    <property type="entry name" value="Response_reg"/>
    <property type="match status" value="1"/>
</dbReference>
<dbReference type="Pfam" id="PF08447">
    <property type="entry name" value="PAS_3"/>
    <property type="match status" value="1"/>
</dbReference>
<dbReference type="InterPro" id="IPR003661">
    <property type="entry name" value="HisK_dim/P_dom"/>
</dbReference>
<evidence type="ECO:0000256" key="7">
    <source>
        <dbReference type="ARBA" id="ARBA00022777"/>
    </source>
</evidence>
<feature type="domain" description="Response regulatory" evidence="14">
    <location>
        <begin position="888"/>
        <end position="1003"/>
    </location>
</feature>
<dbReference type="GO" id="GO:0005524">
    <property type="term" value="F:ATP binding"/>
    <property type="evidence" value="ECO:0007669"/>
    <property type="project" value="UniProtKB-KW"/>
</dbReference>
<dbReference type="PROSITE" id="PS50112">
    <property type="entry name" value="PAS"/>
    <property type="match status" value="1"/>
</dbReference>
<dbReference type="eggNOG" id="COG2205">
    <property type="taxonomic scope" value="Bacteria"/>
</dbReference>
<dbReference type="InterPro" id="IPR036890">
    <property type="entry name" value="HATPase_C_sf"/>
</dbReference>
<dbReference type="PROSITE" id="PS50113">
    <property type="entry name" value="PAC"/>
    <property type="match status" value="2"/>
</dbReference>
<dbReference type="PROSITE" id="PS50109">
    <property type="entry name" value="HIS_KIN"/>
    <property type="match status" value="1"/>
</dbReference>
<keyword evidence="18" id="KW-1185">Reference proteome</keyword>
<organism evidence="17 18">
    <name type="scientific">Teredinibacter turnerae (strain ATCC 39867 / T7901)</name>
    <dbReference type="NCBI Taxonomy" id="377629"/>
    <lineage>
        <taxon>Bacteria</taxon>
        <taxon>Pseudomonadati</taxon>
        <taxon>Pseudomonadota</taxon>
        <taxon>Gammaproteobacteria</taxon>
        <taxon>Cellvibrionales</taxon>
        <taxon>Cellvibrionaceae</taxon>
        <taxon>Teredinibacter</taxon>
    </lineage>
</organism>
<evidence type="ECO:0000256" key="8">
    <source>
        <dbReference type="ARBA" id="ARBA00022840"/>
    </source>
</evidence>
<dbReference type="InterPro" id="IPR011006">
    <property type="entry name" value="CheY-like_superfamily"/>
</dbReference>
<dbReference type="InterPro" id="IPR000700">
    <property type="entry name" value="PAS-assoc_C"/>
</dbReference>
<proteinExistence type="predicted"/>
<dbReference type="PROSITE" id="PS51257">
    <property type="entry name" value="PROKAR_LIPOPROTEIN"/>
    <property type="match status" value="1"/>
</dbReference>
<evidence type="ECO:0000256" key="1">
    <source>
        <dbReference type="ARBA" id="ARBA00000085"/>
    </source>
</evidence>
<evidence type="ECO:0000256" key="5">
    <source>
        <dbReference type="ARBA" id="ARBA00022679"/>
    </source>
</evidence>
<dbReference type="PANTHER" id="PTHR43047">
    <property type="entry name" value="TWO-COMPONENT HISTIDINE PROTEIN KINASE"/>
    <property type="match status" value="1"/>
</dbReference>
<dbReference type="SUPFAM" id="SSF55785">
    <property type="entry name" value="PYP-like sensor domain (PAS domain)"/>
    <property type="match status" value="3"/>
</dbReference>
<dbReference type="AlphaFoldDB" id="C5BLB8"/>
<dbReference type="SUPFAM" id="SSF55874">
    <property type="entry name" value="ATPase domain of HSP90 chaperone/DNA topoisomerase II/histidine kinase"/>
    <property type="match status" value="1"/>
</dbReference>
<feature type="transmembrane region" description="Helical" evidence="12">
    <location>
        <begin position="12"/>
        <end position="29"/>
    </location>
</feature>
<keyword evidence="7 17" id="KW-0418">Kinase</keyword>
<dbReference type="CDD" id="cd17546">
    <property type="entry name" value="REC_hyHK_CKI1_RcsC-like"/>
    <property type="match status" value="1"/>
</dbReference>
<dbReference type="InterPro" id="IPR013655">
    <property type="entry name" value="PAS_fold_3"/>
</dbReference>
<dbReference type="Gene3D" id="3.30.565.10">
    <property type="entry name" value="Histidine kinase-like ATPase, C-terminal domain"/>
    <property type="match status" value="1"/>
</dbReference>
<keyword evidence="10 12" id="KW-0472">Membrane</keyword>
<dbReference type="CDD" id="cd16922">
    <property type="entry name" value="HATPase_EvgS-ArcB-TorS-like"/>
    <property type="match status" value="1"/>
</dbReference>
<feature type="modified residue" description="4-aspartylphosphate" evidence="11">
    <location>
        <position position="937"/>
    </location>
</feature>
<dbReference type="eggNOG" id="COG0745">
    <property type="taxonomic scope" value="Bacteria"/>
</dbReference>
<dbReference type="InterPro" id="IPR000014">
    <property type="entry name" value="PAS"/>
</dbReference>
<evidence type="ECO:0000259" key="14">
    <source>
        <dbReference type="PROSITE" id="PS50110"/>
    </source>
</evidence>
<dbReference type="InterPro" id="IPR003594">
    <property type="entry name" value="HATPase_dom"/>
</dbReference>
<dbReference type="SMART" id="SM00388">
    <property type="entry name" value="HisKA"/>
    <property type="match status" value="1"/>
</dbReference>
<evidence type="ECO:0000259" key="13">
    <source>
        <dbReference type="PROSITE" id="PS50109"/>
    </source>
</evidence>
<feature type="domain" description="PAS" evidence="15">
    <location>
        <begin position="364"/>
        <end position="434"/>
    </location>
</feature>
<keyword evidence="4 11" id="KW-0597">Phosphoprotein</keyword>
<dbReference type="CDD" id="cd00082">
    <property type="entry name" value="HisKA"/>
    <property type="match status" value="1"/>
</dbReference>
<dbReference type="PANTHER" id="PTHR43047:SF72">
    <property type="entry name" value="OSMOSENSING HISTIDINE PROTEIN KINASE SLN1"/>
    <property type="match status" value="1"/>
</dbReference>
<keyword evidence="12" id="KW-1133">Transmembrane helix</keyword>
<dbReference type="Pfam" id="PF08448">
    <property type="entry name" value="PAS_4"/>
    <property type="match status" value="1"/>
</dbReference>
<dbReference type="FunFam" id="1.10.287.130:FF:000038">
    <property type="entry name" value="Sensory transduction histidine kinase"/>
    <property type="match status" value="1"/>
</dbReference>
<dbReference type="PRINTS" id="PR00344">
    <property type="entry name" value="BCTRLSENSOR"/>
</dbReference>
<gene>
    <name evidence="17" type="ordered locus">TERTU_0132</name>
</gene>
<evidence type="ECO:0000256" key="10">
    <source>
        <dbReference type="ARBA" id="ARBA00023136"/>
    </source>
</evidence>
<dbReference type="CDD" id="cd00130">
    <property type="entry name" value="PAS"/>
    <property type="match status" value="3"/>
</dbReference>
<comment type="catalytic activity">
    <reaction evidence="1">
        <text>ATP + protein L-histidine = ADP + protein N-phospho-L-histidine.</text>
        <dbReference type="EC" id="2.7.13.3"/>
    </reaction>
</comment>
<keyword evidence="5" id="KW-0808">Transferase</keyword>
<accession>C5BLB8</accession>
<dbReference type="GO" id="GO:0005886">
    <property type="term" value="C:plasma membrane"/>
    <property type="evidence" value="ECO:0007669"/>
    <property type="project" value="TreeGrafter"/>
</dbReference>
<evidence type="ECO:0000256" key="11">
    <source>
        <dbReference type="PROSITE-ProRule" id="PRU00169"/>
    </source>
</evidence>
<dbReference type="HOGENOM" id="CLU_000445_114_15_6"/>
<protein>
    <recommendedName>
        <fullName evidence="3">histidine kinase</fullName>
        <ecNumber evidence="3">2.7.13.3</ecNumber>
    </recommendedName>
</protein>
<dbReference type="SMART" id="SM00387">
    <property type="entry name" value="HATPase_c"/>
    <property type="match status" value="1"/>
</dbReference>
<dbReference type="OrthoDB" id="6187449at2"/>
<dbReference type="Pfam" id="PF13426">
    <property type="entry name" value="PAS_9"/>
    <property type="match status" value="1"/>
</dbReference>
<name>C5BLB8_TERTT</name>
<feature type="domain" description="PAC" evidence="16">
    <location>
        <begin position="560"/>
        <end position="612"/>
    </location>
</feature>
<dbReference type="InterPro" id="IPR005467">
    <property type="entry name" value="His_kinase_dom"/>
</dbReference>
<evidence type="ECO:0000256" key="2">
    <source>
        <dbReference type="ARBA" id="ARBA00004370"/>
    </source>
</evidence>
<dbReference type="Gene3D" id="1.10.287.130">
    <property type="match status" value="1"/>
</dbReference>
<dbReference type="GO" id="GO:0000155">
    <property type="term" value="F:phosphorelay sensor kinase activity"/>
    <property type="evidence" value="ECO:0007669"/>
    <property type="project" value="InterPro"/>
</dbReference>
<dbReference type="SUPFAM" id="SSF52172">
    <property type="entry name" value="CheY-like"/>
    <property type="match status" value="1"/>
</dbReference>
<sequence length="1096" mass="122669">MRLWRPAKNRLFWLSAALGIVAACVYEFYSYYSEYNALRAGIDKRLHTAGSAIDFILGKHYHDVPFSAETISDAAYQQKAIELTRFAVEAGLAYVYTMVLTDDGKVRFVSSSLTPEKLAAGEQEDYYWVEYSEADDAVYRAFGEGQAQYAEYVDRWGSYRSLFLPRKNAAGVPYVIGVDISTTHLKLLKRRALGKAVSDLIVVFGILFLWQLSQRSHNRQLNASNRRFNLAMSAGASGIWEWDIEKNQLYVSPVFFTSLGYQQDAPPQSYKALANLIYPDDLPVFSQHNAYALAGEPFSPRPDEYQMRMRRQDGDYVWLHIKGESLEWYKNGKPRLRAGVLENIDGLKRLQIQLEASQEELSARETFLASLLNSIPDLVTLKDPNGRYLLCNDAFREIVAVEHTEIIGKDDFDFLPMHLAESLRANDDKALASDQATTVREWLVYASDDKPHLVETVKTRLFNAQIQGHCVLSLGRDITETHRILEELDKFHRFAEFSGQGLVITTLDARITYTNPMFTRLTGSDTTPESGRSLRDFYPAETADFLDKDVFPITRQRGVWRGELALLNAQGANTTTLHTIFTVMSEYDTPLFLGVIITDISEQKRIEQELEKAKEDAEFANRSKSMFLANMSHEIRTPLNAIIGYAQLLTHDTELRGETHNQIEHIYSAGNHLLGLINDILDLSKMESGKSRLTMTTFDLSVELNTLLGMMEHRAVTKGLRLNADLDLPSPALVTSDRQKLAQILINLLGNAIKFTSEGEVSLQCRHQADRIRLVVSDTGEGISAEEQKYLFTPFVQGVQGERVGSGTGLGLILVKNFTALLGGELTLESTAGRGTRVIVSLPLHIHVNRDVSDAEATPETSTFAMGSLPVANQAKQRARLRSEQETRVLVVDDDLDSREVLARLLRLSGFEVDAVASALPVLGLVNEHHYQAIFTDIRMPEMDGVELLRALRSSIWGNAPVFAVSASSMEHERSFFIAQGFDDFISKPVQLDELVRSLQTHMNLEWTAAEDEHAPASAPYFATDGVQELAGSDRSVIENIHAAALEGDVDKLFELLQQLSSEARANNAVRTLERAAAAYDLAQVERTVDTLLAQI</sequence>
<dbReference type="InterPro" id="IPR035965">
    <property type="entry name" value="PAS-like_dom_sf"/>
</dbReference>
<dbReference type="InterPro" id="IPR001789">
    <property type="entry name" value="Sig_transdc_resp-reg_receiver"/>
</dbReference>